<sequence length="162" mass="18425">MMIDLGTRQSEETIRALRTSCELLSGLLVKLQEERSGLSSTLEARDVELLQLQEELRRVKRERSHLLNELTGTIGDRQRLPTPLSETCARYECTPQSRVMMPRSDARNRTDVHTTNLLPEVLACKGSLLSVLRKLVRAQNLLNSISREQLPAQFHEYNSVVA</sequence>
<dbReference type="AlphaFoldDB" id="A0A7S3EDY0"/>
<proteinExistence type="predicted"/>
<evidence type="ECO:0000313" key="2">
    <source>
        <dbReference type="EMBL" id="CAE0048163.1"/>
    </source>
</evidence>
<feature type="coiled-coil region" evidence="1">
    <location>
        <begin position="42"/>
        <end position="69"/>
    </location>
</feature>
<reference evidence="2" key="1">
    <citation type="submission" date="2021-01" db="EMBL/GenBank/DDBJ databases">
        <authorList>
            <person name="Corre E."/>
            <person name="Pelletier E."/>
            <person name="Niang G."/>
            <person name="Scheremetjew M."/>
            <person name="Finn R."/>
            <person name="Kale V."/>
            <person name="Holt S."/>
            <person name="Cochrane G."/>
            <person name="Meng A."/>
            <person name="Brown T."/>
            <person name="Cohen L."/>
        </authorList>
    </citation>
    <scope>NUCLEOTIDE SEQUENCE</scope>
    <source>
        <strain evidence="2">CCMP 769</strain>
    </source>
</reference>
<dbReference type="EMBL" id="HBHW01020864">
    <property type="protein sequence ID" value="CAE0048163.1"/>
    <property type="molecule type" value="Transcribed_RNA"/>
</dbReference>
<gene>
    <name evidence="2" type="ORF">RMAR00112_LOCUS16152</name>
</gene>
<keyword evidence="1" id="KW-0175">Coiled coil</keyword>
<evidence type="ECO:0000256" key="1">
    <source>
        <dbReference type="SAM" id="Coils"/>
    </source>
</evidence>
<accession>A0A7S3EDY0</accession>
<organism evidence="2">
    <name type="scientific">Rhodosorus marinus</name>
    <dbReference type="NCBI Taxonomy" id="101924"/>
    <lineage>
        <taxon>Eukaryota</taxon>
        <taxon>Rhodophyta</taxon>
        <taxon>Stylonematophyceae</taxon>
        <taxon>Stylonematales</taxon>
        <taxon>Stylonemataceae</taxon>
        <taxon>Rhodosorus</taxon>
    </lineage>
</organism>
<name>A0A7S3EDY0_9RHOD</name>
<protein>
    <submittedName>
        <fullName evidence="2">Uncharacterized protein</fullName>
    </submittedName>
</protein>